<evidence type="ECO:0000256" key="6">
    <source>
        <dbReference type="ARBA" id="ARBA00023235"/>
    </source>
</evidence>
<reference evidence="10" key="1">
    <citation type="journal article" date="2014" name="Int. J. Syst. Evol. Microbiol.">
        <title>Complete genome sequence of Corynebacterium casei LMG S-19264T (=DSM 44701T), isolated from a smear-ripened cheese.</title>
        <authorList>
            <consortium name="US DOE Joint Genome Institute (JGI-PGF)"/>
            <person name="Walter F."/>
            <person name="Albersmeier A."/>
            <person name="Kalinowski J."/>
            <person name="Ruckert C."/>
        </authorList>
    </citation>
    <scope>NUCLEOTIDE SEQUENCE</scope>
    <source>
        <strain evidence="10">KCTC 32182</strain>
    </source>
</reference>
<dbReference type="EMBL" id="BMYX01000013">
    <property type="protein sequence ID" value="GGY19282.1"/>
    <property type="molecule type" value="Genomic_DNA"/>
</dbReference>
<dbReference type="PROSITE" id="PS01096">
    <property type="entry name" value="PPIC_PPIASE_1"/>
    <property type="match status" value="1"/>
</dbReference>
<feature type="chain" id="PRO_5036779561" description="peptidylprolyl isomerase" evidence="8">
    <location>
        <begin position="22"/>
        <end position="264"/>
    </location>
</feature>
<dbReference type="RefSeq" id="WP_189534521.1">
    <property type="nucleotide sequence ID" value="NZ_BMYX01000013.1"/>
</dbReference>
<proteinExistence type="inferred from homology"/>
<dbReference type="AlphaFoldDB" id="A0A918P4E1"/>
<protein>
    <recommendedName>
        <fullName evidence="3">peptidylprolyl isomerase</fullName>
        <ecNumber evidence="3">5.2.1.8</ecNumber>
    </recommendedName>
</protein>
<evidence type="ECO:0000259" key="9">
    <source>
        <dbReference type="PROSITE" id="PS50198"/>
    </source>
</evidence>
<organism evidence="10 11">
    <name type="scientific">Paludibacterium paludis</name>
    <dbReference type="NCBI Taxonomy" id="1225769"/>
    <lineage>
        <taxon>Bacteria</taxon>
        <taxon>Pseudomonadati</taxon>
        <taxon>Pseudomonadota</taxon>
        <taxon>Betaproteobacteria</taxon>
        <taxon>Neisseriales</taxon>
        <taxon>Chromobacteriaceae</taxon>
        <taxon>Paludibacterium</taxon>
    </lineage>
</organism>
<dbReference type="Gene3D" id="3.10.50.40">
    <property type="match status" value="1"/>
</dbReference>
<evidence type="ECO:0000256" key="8">
    <source>
        <dbReference type="SAM" id="SignalP"/>
    </source>
</evidence>
<dbReference type="InterPro" id="IPR027304">
    <property type="entry name" value="Trigger_fact/SurA_dom_sf"/>
</dbReference>
<comment type="catalytic activity">
    <reaction evidence="1">
        <text>[protein]-peptidylproline (omega=180) = [protein]-peptidylproline (omega=0)</text>
        <dbReference type="Rhea" id="RHEA:16237"/>
        <dbReference type="Rhea" id="RHEA-COMP:10747"/>
        <dbReference type="Rhea" id="RHEA-COMP:10748"/>
        <dbReference type="ChEBI" id="CHEBI:83833"/>
        <dbReference type="ChEBI" id="CHEBI:83834"/>
        <dbReference type="EC" id="5.2.1.8"/>
    </reaction>
</comment>
<evidence type="ECO:0000313" key="10">
    <source>
        <dbReference type="EMBL" id="GGY19282.1"/>
    </source>
</evidence>
<dbReference type="InterPro" id="IPR050245">
    <property type="entry name" value="PrsA_foldase"/>
</dbReference>
<dbReference type="GO" id="GO:0003755">
    <property type="term" value="F:peptidyl-prolyl cis-trans isomerase activity"/>
    <property type="evidence" value="ECO:0007669"/>
    <property type="project" value="UniProtKB-KW"/>
</dbReference>
<feature type="domain" description="PpiC" evidence="9">
    <location>
        <begin position="134"/>
        <end position="225"/>
    </location>
</feature>
<dbReference type="SUPFAM" id="SSF109998">
    <property type="entry name" value="Triger factor/SurA peptide-binding domain-like"/>
    <property type="match status" value="1"/>
</dbReference>
<evidence type="ECO:0000256" key="3">
    <source>
        <dbReference type="ARBA" id="ARBA00013194"/>
    </source>
</evidence>
<evidence type="ECO:0000313" key="11">
    <source>
        <dbReference type="Proteomes" id="UP000645257"/>
    </source>
</evidence>
<dbReference type="SUPFAM" id="SSF54534">
    <property type="entry name" value="FKBP-like"/>
    <property type="match status" value="1"/>
</dbReference>
<keyword evidence="6 7" id="KW-0413">Isomerase</keyword>
<keyword evidence="11" id="KW-1185">Reference proteome</keyword>
<keyword evidence="5 7" id="KW-0697">Rotamase</keyword>
<dbReference type="InterPro" id="IPR046357">
    <property type="entry name" value="PPIase_dom_sf"/>
</dbReference>
<evidence type="ECO:0000256" key="1">
    <source>
        <dbReference type="ARBA" id="ARBA00000971"/>
    </source>
</evidence>
<sequence length="264" mass="28956">MHISRLAGLMIATAIGLPSLAAAESVAVVNGVAIDKKDVDQVVATIVQNSNGQAQDTPAMREEIKSRLINRQLIQEEARRRGLEKDADVVRRIDEARSDILQDALFADIVKQNPVSDAQIKARYDELSAKLNGQKEVHARQIVLATEADANAVLADLKKGKKFEALAQARSIDPQAKQNGGDMGWGNLSGMDQTLAGILKPLGKGQYTQKPFKTNVGWFIFKVEEVRDAKAPAFDQVKPQLARQLQEEQITKTVNELRGKAKIQ</sequence>
<evidence type="ECO:0000256" key="4">
    <source>
        <dbReference type="ARBA" id="ARBA00022729"/>
    </source>
</evidence>
<evidence type="ECO:0000256" key="7">
    <source>
        <dbReference type="PROSITE-ProRule" id="PRU00278"/>
    </source>
</evidence>
<dbReference type="PROSITE" id="PS50198">
    <property type="entry name" value="PPIC_PPIASE_2"/>
    <property type="match status" value="1"/>
</dbReference>
<keyword evidence="4 8" id="KW-0732">Signal</keyword>
<name>A0A918P4E1_9NEIS</name>
<dbReference type="EC" id="5.2.1.8" evidence="3"/>
<dbReference type="Proteomes" id="UP000645257">
    <property type="component" value="Unassembled WGS sequence"/>
</dbReference>
<dbReference type="Gene3D" id="1.10.8.1040">
    <property type="match status" value="1"/>
</dbReference>
<comment type="caution">
    <text evidence="10">The sequence shown here is derived from an EMBL/GenBank/DDBJ whole genome shotgun (WGS) entry which is preliminary data.</text>
</comment>
<dbReference type="PANTHER" id="PTHR47245:SF1">
    <property type="entry name" value="FOLDASE PROTEIN PRSA"/>
    <property type="match status" value="1"/>
</dbReference>
<evidence type="ECO:0000256" key="5">
    <source>
        <dbReference type="ARBA" id="ARBA00023110"/>
    </source>
</evidence>
<comment type="similarity">
    <text evidence="2">Belongs to the PpiC/parvulin rotamase family.</text>
</comment>
<dbReference type="PANTHER" id="PTHR47245">
    <property type="entry name" value="PEPTIDYLPROLYL ISOMERASE"/>
    <property type="match status" value="1"/>
</dbReference>
<dbReference type="Pfam" id="PF13145">
    <property type="entry name" value="Rotamase_2"/>
    <property type="match status" value="1"/>
</dbReference>
<reference evidence="10" key="2">
    <citation type="submission" date="2020-09" db="EMBL/GenBank/DDBJ databases">
        <authorList>
            <person name="Sun Q."/>
            <person name="Kim S."/>
        </authorList>
    </citation>
    <scope>NUCLEOTIDE SEQUENCE</scope>
    <source>
        <strain evidence="10">KCTC 32182</strain>
    </source>
</reference>
<dbReference type="InterPro" id="IPR000297">
    <property type="entry name" value="PPIase_PpiC"/>
</dbReference>
<dbReference type="InterPro" id="IPR023058">
    <property type="entry name" value="PPIase_PpiC_CS"/>
</dbReference>
<feature type="signal peptide" evidence="8">
    <location>
        <begin position="1"/>
        <end position="21"/>
    </location>
</feature>
<gene>
    <name evidence="10" type="ORF">GCM10011289_23500</name>
</gene>
<evidence type="ECO:0000256" key="2">
    <source>
        <dbReference type="ARBA" id="ARBA00007656"/>
    </source>
</evidence>
<accession>A0A918P4E1</accession>